<dbReference type="PROSITE" id="PS51733">
    <property type="entry name" value="BPL_LPL_CATALYTIC"/>
    <property type="match status" value="1"/>
</dbReference>
<reference evidence="3" key="1">
    <citation type="submission" date="2023-09" db="EMBL/GenBank/DDBJ databases">
        <title>Flavobacterium sp. 20NA77.7 isolated from freshwater.</title>
        <authorList>
            <person name="Le V."/>
            <person name="Ko S.-R."/>
            <person name="Ahn C.-Y."/>
            <person name="Oh H.-M."/>
        </authorList>
    </citation>
    <scope>NUCLEOTIDE SEQUENCE</scope>
    <source>
        <strain evidence="3">20NA77.7</strain>
    </source>
</reference>
<dbReference type="InterPro" id="IPR004143">
    <property type="entry name" value="BPL_LPL_catalytic"/>
</dbReference>
<dbReference type="GO" id="GO:0004077">
    <property type="term" value="F:biotin--[biotin carboxyl-carrier protein] ligase activity"/>
    <property type="evidence" value="ECO:0007669"/>
    <property type="project" value="UniProtKB-EC"/>
</dbReference>
<dbReference type="CDD" id="cd16442">
    <property type="entry name" value="BPL"/>
    <property type="match status" value="1"/>
</dbReference>
<feature type="domain" description="BPL/LPL catalytic" evidence="2">
    <location>
        <begin position="1"/>
        <end position="177"/>
    </location>
</feature>
<dbReference type="RefSeq" id="WP_309532756.1">
    <property type="nucleotide sequence ID" value="NZ_CP133721.1"/>
</dbReference>
<dbReference type="EC" id="6.3.4.15" evidence="3"/>
<evidence type="ECO:0000256" key="1">
    <source>
        <dbReference type="ARBA" id="ARBA00022598"/>
    </source>
</evidence>
<dbReference type="Pfam" id="PF03099">
    <property type="entry name" value="BPL_LplA_LipB"/>
    <property type="match status" value="1"/>
</dbReference>
<evidence type="ECO:0000313" key="3">
    <source>
        <dbReference type="EMBL" id="WMW78452.1"/>
    </source>
</evidence>
<name>A0ABY9RB33_9FLAO</name>
<gene>
    <name evidence="3" type="ORF">RF683_03115</name>
</gene>
<dbReference type="InterPro" id="IPR004408">
    <property type="entry name" value="Biotin_CoA_COase_ligase"/>
</dbReference>
<dbReference type="PANTHER" id="PTHR12835:SF5">
    <property type="entry name" value="BIOTIN--PROTEIN LIGASE"/>
    <property type="match status" value="1"/>
</dbReference>
<dbReference type="Proteomes" id="UP001180481">
    <property type="component" value="Chromosome"/>
</dbReference>
<dbReference type="EMBL" id="CP133721">
    <property type="protein sequence ID" value="WMW78452.1"/>
    <property type="molecule type" value="Genomic_DNA"/>
</dbReference>
<evidence type="ECO:0000313" key="4">
    <source>
        <dbReference type="Proteomes" id="UP001180481"/>
    </source>
</evidence>
<protein>
    <submittedName>
        <fullName evidence="3">Biotin--[acetyl-CoA-carboxylase] ligase</fullName>
        <ecNumber evidence="3">6.3.4.15</ecNumber>
    </submittedName>
</protein>
<dbReference type="NCBIfam" id="TIGR00121">
    <property type="entry name" value="birA_ligase"/>
    <property type="match status" value="1"/>
</dbReference>
<dbReference type="Gene3D" id="3.30.930.10">
    <property type="entry name" value="Bira Bifunctional Protein, Domain 2"/>
    <property type="match status" value="1"/>
</dbReference>
<accession>A0ABY9RB33</accession>
<evidence type="ECO:0000259" key="2">
    <source>
        <dbReference type="PROSITE" id="PS51733"/>
    </source>
</evidence>
<keyword evidence="1 3" id="KW-0436">Ligase</keyword>
<keyword evidence="4" id="KW-1185">Reference proteome</keyword>
<sequence>MYIIKLSAIDSTNSYLKELVSQKTVENLAVVWTTNQTNGRGQMGASWISEQDKNLTFSVLVKDVLKNINEVFDLNVCVAVTLIEVLKEFNLPKLAIKWPNDILADQKKIGGVLIENSIKSAGEYLSIVGIGINVNQDDFSGLPQASSIKNISGITVDIEVLLRQFLHQFELNLVQFQSQGSSFFWESYHKYLFKCKQPAAFEKQDGTQFMGIIRKVTQTGFLQIQLEDDAIQEFEVKSIKLLF</sequence>
<dbReference type="SUPFAM" id="SSF55681">
    <property type="entry name" value="Class II aaRS and biotin synthetases"/>
    <property type="match status" value="1"/>
</dbReference>
<organism evidence="3 4">
    <name type="scientific">Flavobacterium nakdongensis</name>
    <dbReference type="NCBI Taxonomy" id="3073563"/>
    <lineage>
        <taxon>Bacteria</taxon>
        <taxon>Pseudomonadati</taxon>
        <taxon>Bacteroidota</taxon>
        <taxon>Flavobacteriia</taxon>
        <taxon>Flavobacteriales</taxon>
        <taxon>Flavobacteriaceae</taxon>
        <taxon>Flavobacterium</taxon>
    </lineage>
</organism>
<dbReference type="InterPro" id="IPR045864">
    <property type="entry name" value="aa-tRNA-synth_II/BPL/LPL"/>
</dbReference>
<dbReference type="PANTHER" id="PTHR12835">
    <property type="entry name" value="BIOTIN PROTEIN LIGASE"/>
    <property type="match status" value="1"/>
</dbReference>
<proteinExistence type="predicted"/>